<keyword evidence="2" id="KW-1185">Reference proteome</keyword>
<dbReference type="RefSeq" id="WP_207561443.1">
    <property type="nucleotide sequence ID" value="NZ_CP046072.1"/>
</dbReference>
<reference evidence="1" key="1">
    <citation type="submission" date="2019-11" db="EMBL/GenBank/DDBJ databases">
        <authorList>
            <person name="Kojima H."/>
        </authorList>
    </citation>
    <scope>NUCLEOTIDE SEQUENCE</scope>
    <source>
        <strain evidence="1">H1576</strain>
    </source>
</reference>
<organism evidence="1 2">
    <name type="scientific">Sulfurimonas aquatica</name>
    <dbReference type="NCBI Taxonomy" id="2672570"/>
    <lineage>
        <taxon>Bacteria</taxon>
        <taxon>Pseudomonadati</taxon>
        <taxon>Campylobacterota</taxon>
        <taxon>Epsilonproteobacteria</taxon>
        <taxon>Campylobacterales</taxon>
        <taxon>Sulfurimonadaceae</taxon>
        <taxon>Sulfurimonas</taxon>
    </lineage>
</organism>
<sequence length="166" mass="19480">MLTKLFEALYIKVFVNIIVSRTNTEIYIEEFSNGTVKNSSQNSYEETDITSEMLEFISKFTKETPYYYISIIDSSKEQGSIPTCEKNRLSYYYYDIDACESKSFNDKWTFYTHKSELYTLEKKFKKIGLDFVFSPFVILNNFFKDKISSHIAMYLLVEDGSISLSI</sequence>
<accession>A0A975B1Q6</accession>
<protein>
    <submittedName>
        <fullName evidence="1">Uncharacterized protein</fullName>
    </submittedName>
</protein>
<dbReference type="Proteomes" id="UP000671852">
    <property type="component" value="Chromosome"/>
</dbReference>
<name>A0A975B1Q6_9BACT</name>
<proteinExistence type="predicted"/>
<evidence type="ECO:0000313" key="2">
    <source>
        <dbReference type="Proteomes" id="UP000671852"/>
    </source>
</evidence>
<dbReference type="KEGG" id="saqt:GJV85_11105"/>
<gene>
    <name evidence="1" type="ORF">GJV85_11105</name>
</gene>
<dbReference type="EMBL" id="CP046072">
    <property type="protein sequence ID" value="QSZ42632.1"/>
    <property type="molecule type" value="Genomic_DNA"/>
</dbReference>
<reference evidence="1" key="2">
    <citation type="submission" date="2021-04" db="EMBL/GenBank/DDBJ databases">
        <title>Isolation and characterization of a novel species of the genus Sulfurimonas.</title>
        <authorList>
            <person name="Fukui M."/>
        </authorList>
    </citation>
    <scope>NUCLEOTIDE SEQUENCE</scope>
    <source>
        <strain evidence="1">H1576</strain>
    </source>
</reference>
<evidence type="ECO:0000313" key="1">
    <source>
        <dbReference type="EMBL" id="QSZ42632.1"/>
    </source>
</evidence>
<dbReference type="AlphaFoldDB" id="A0A975B1Q6"/>